<keyword evidence="8" id="KW-1185">Reference proteome</keyword>
<dbReference type="InterPro" id="IPR031359">
    <property type="entry name" value="NACHT_N"/>
</dbReference>
<accession>A0AAJ0MLW2</accession>
<keyword evidence="2" id="KW-0040">ANK repeat</keyword>
<dbReference type="InterPro" id="IPR056884">
    <property type="entry name" value="NPHP3-like_N"/>
</dbReference>
<dbReference type="InterPro" id="IPR036770">
    <property type="entry name" value="Ankyrin_rpt-contain_sf"/>
</dbReference>
<dbReference type="Pfam" id="PF22939">
    <property type="entry name" value="WHD_GPIID"/>
    <property type="match status" value="1"/>
</dbReference>
<keyword evidence="1" id="KW-0677">Repeat</keyword>
<protein>
    <recommendedName>
        <fullName evidence="9">NWD NACHT-NTPase N-terminal domain-containing protein</fullName>
    </recommendedName>
</protein>
<evidence type="ECO:0008006" key="9">
    <source>
        <dbReference type="Google" id="ProtNLM"/>
    </source>
</evidence>
<dbReference type="Pfam" id="PF24883">
    <property type="entry name" value="NPHP3_N"/>
    <property type="match status" value="1"/>
</dbReference>
<evidence type="ECO:0000259" key="4">
    <source>
        <dbReference type="Pfam" id="PF22939"/>
    </source>
</evidence>
<dbReference type="RefSeq" id="XP_062687960.1">
    <property type="nucleotide sequence ID" value="XM_062841398.1"/>
</dbReference>
<evidence type="ECO:0000256" key="1">
    <source>
        <dbReference type="ARBA" id="ARBA00022737"/>
    </source>
</evidence>
<dbReference type="PANTHER" id="PTHR10039">
    <property type="entry name" value="AMELOGENIN"/>
    <property type="match status" value="1"/>
</dbReference>
<dbReference type="PROSITE" id="PS50088">
    <property type="entry name" value="ANK_REPEAT"/>
    <property type="match status" value="4"/>
</dbReference>
<evidence type="ECO:0000256" key="2">
    <source>
        <dbReference type="PROSITE-ProRule" id="PRU00023"/>
    </source>
</evidence>
<dbReference type="InterPro" id="IPR054471">
    <property type="entry name" value="GPIID_WHD"/>
</dbReference>
<feature type="repeat" description="ANK" evidence="2">
    <location>
        <begin position="997"/>
        <end position="1029"/>
    </location>
</feature>
<dbReference type="GeneID" id="87879020"/>
<dbReference type="Pfam" id="PF12796">
    <property type="entry name" value="Ank_2"/>
    <property type="match status" value="1"/>
</dbReference>
<dbReference type="Gene3D" id="3.40.50.300">
    <property type="entry name" value="P-loop containing nucleotide triphosphate hydrolases"/>
    <property type="match status" value="1"/>
</dbReference>
<dbReference type="SUPFAM" id="SSF52540">
    <property type="entry name" value="P-loop containing nucleoside triphosphate hydrolases"/>
    <property type="match status" value="1"/>
</dbReference>
<evidence type="ECO:0000259" key="6">
    <source>
        <dbReference type="Pfam" id="PF24883"/>
    </source>
</evidence>
<dbReference type="SUPFAM" id="SSF48403">
    <property type="entry name" value="Ankyrin repeat"/>
    <property type="match status" value="1"/>
</dbReference>
<feature type="repeat" description="ANK" evidence="2">
    <location>
        <begin position="963"/>
        <end position="995"/>
    </location>
</feature>
<dbReference type="InterPro" id="IPR002110">
    <property type="entry name" value="Ankyrin_rpt"/>
</dbReference>
<dbReference type="AlphaFoldDB" id="A0AAJ0MLW2"/>
<feature type="domain" description="DUF7069" evidence="5">
    <location>
        <begin position="612"/>
        <end position="685"/>
    </location>
</feature>
<name>A0AAJ0MLW2_9PEZI</name>
<reference evidence="7 8" key="1">
    <citation type="journal article" date="2023" name="Mol. Phylogenet. Evol.">
        <title>Genome-scale phylogeny and comparative genomics of the fungal order Sordariales.</title>
        <authorList>
            <person name="Hensen N."/>
            <person name="Bonometti L."/>
            <person name="Westerberg I."/>
            <person name="Brannstrom I.O."/>
            <person name="Guillou S."/>
            <person name="Cros-Aarteil S."/>
            <person name="Calhoun S."/>
            <person name="Haridas S."/>
            <person name="Kuo A."/>
            <person name="Mondo S."/>
            <person name="Pangilinan J."/>
            <person name="Riley R."/>
            <person name="LaButti K."/>
            <person name="Andreopoulos B."/>
            <person name="Lipzen A."/>
            <person name="Chen C."/>
            <person name="Yan M."/>
            <person name="Daum C."/>
            <person name="Ng V."/>
            <person name="Clum A."/>
            <person name="Steindorff A."/>
            <person name="Ohm R.A."/>
            <person name="Martin F."/>
            <person name="Silar P."/>
            <person name="Natvig D.O."/>
            <person name="Lalanne C."/>
            <person name="Gautier V."/>
            <person name="Ament-Velasquez S.L."/>
            <person name="Kruys A."/>
            <person name="Hutchinson M.I."/>
            <person name="Powell A.J."/>
            <person name="Barry K."/>
            <person name="Miller A.N."/>
            <person name="Grigoriev I.V."/>
            <person name="Debuchy R."/>
            <person name="Gladieux P."/>
            <person name="Hiltunen Thoren M."/>
            <person name="Johannesson H."/>
        </authorList>
    </citation>
    <scope>NUCLEOTIDE SEQUENCE [LARGE SCALE GENOMIC DNA]</scope>
    <source>
        <strain evidence="7 8">FGSC 10403</strain>
    </source>
</reference>
<proteinExistence type="predicted"/>
<evidence type="ECO:0000313" key="8">
    <source>
        <dbReference type="Proteomes" id="UP001285908"/>
    </source>
</evidence>
<dbReference type="Pfam" id="PF23239">
    <property type="entry name" value="DUF7069"/>
    <property type="match status" value="1"/>
</dbReference>
<dbReference type="InterPro" id="IPR055497">
    <property type="entry name" value="DUF7069"/>
</dbReference>
<dbReference type="PRINTS" id="PR01415">
    <property type="entry name" value="ANKYRIN"/>
</dbReference>
<dbReference type="Pfam" id="PF17100">
    <property type="entry name" value="NACHT_N"/>
    <property type="match status" value="1"/>
</dbReference>
<comment type="caution">
    <text evidence="7">The sequence shown here is derived from an EMBL/GenBank/DDBJ whole genome shotgun (WGS) entry which is preliminary data.</text>
</comment>
<evidence type="ECO:0000313" key="7">
    <source>
        <dbReference type="EMBL" id="KAK3484934.1"/>
    </source>
</evidence>
<feature type="repeat" description="ANK" evidence="2">
    <location>
        <begin position="931"/>
        <end position="960"/>
    </location>
</feature>
<dbReference type="InterPro" id="IPR027417">
    <property type="entry name" value="P-loop_NTPase"/>
</dbReference>
<feature type="repeat" description="ANK" evidence="2">
    <location>
        <begin position="1066"/>
        <end position="1098"/>
    </location>
</feature>
<evidence type="ECO:0000259" key="5">
    <source>
        <dbReference type="Pfam" id="PF23239"/>
    </source>
</evidence>
<feature type="domain" description="GPI inositol-deacylase winged helix" evidence="4">
    <location>
        <begin position="708"/>
        <end position="786"/>
    </location>
</feature>
<dbReference type="Gene3D" id="1.25.40.20">
    <property type="entry name" value="Ankyrin repeat-containing domain"/>
    <property type="match status" value="2"/>
</dbReference>
<dbReference type="PANTHER" id="PTHR10039:SF14">
    <property type="entry name" value="NACHT DOMAIN-CONTAINING PROTEIN"/>
    <property type="match status" value="1"/>
</dbReference>
<feature type="domain" description="NWD NACHT-NTPase N-terminal" evidence="3">
    <location>
        <begin position="122"/>
        <end position="335"/>
    </location>
</feature>
<gene>
    <name evidence="7" type="ORF">B0T23DRAFT_52318</name>
</gene>
<dbReference type="Proteomes" id="UP001285908">
    <property type="component" value="Unassembled WGS sequence"/>
</dbReference>
<sequence>MIFPPAHRPTPNLAEQSFFPRASVEFVPSPPHQVSCRKYLEEQHNPPVSAMSFTNFHRRRDKGGPQAVRKHHFGFRKSLHKFMGWTNPEPTEHAPCNSVAPSSLSEEYTAVSEDIITTSTPETLWDRAYDALRSSNDAAQSGLIAEYEGRVLKAIAPEMSGEAHSDSLLGQAPTFKAVLDRAIEDALTQAQQKSLARSSVDKAGKLMLALQNFISEAVKASPEASLAWAGVCLVLPLLTQPAIADEAQRNGFSYVTSRIAFWTTLERQLANTMIWTESVQDEFITLYQHLLEFQVRTVLRYHQGDFARFVQDLSFNVWDQLITAIKDQERLLHQDLQQYHNVHQSLTSDLLKQNSNRSLESNTKVLQALQDVQDLVRKGAQNKLKEQEKKCLRLFRLTDNQRDVTYEWYKSRVEERVQGTCVWAVEHKNFQDWLELKSGPLLITADPGCGKSVLSKYLIDQYLPQRCPTATVCYFFFKDGDQSTVKQALCALLHQLFGQKPELIKHALEEHDRNGDGLIGTTSSLWRVFKDATQDERAGTIIIVLDALDECEPGEFKLLVHNLIQAGESHVKFLLTSRPYGDVISPFKYGDMLQRFPRVLIPGEKEDQSDQISTEINHVIQVRVEQFVHKYGLKNQLRDALWAELNKTKHRTYLWVYLVFDHLNTLVTSDSLKRTAQGFKAAIAKLPRTVEDAYERILNRPHGVLRTTLRRVLRVMLAAQRPLTLSEMQIVVNMEPDIKSVKELDLEDEEDFSKRLRTICGLFVSIHQRKVHFLHQTAREFLQAESELSTAPASWRSSIRKTQAHGELAWICVQYISILDPDVAHRAYDYSLLEREYPFLLYSRAYWSHHLRNGDLEDDSGIMRTALGLCKPGSKNFRIWAPTFYFETTGYSADCFCRTFHVAVVLGCTGLVRHLLREIRAEEINTGHNERETTPLALAARHGHRDVMQLLIAAGARVDVGWDGRTPLYEAVNAKHSECVAILLNYGASVDFLDAHYGRTLLHVAARRNNAEIGKMLADRGIDVNAIDFGGNTALMECSHVSKNDGTEIATVLIEKGARLDMANICGATALMRAVITRRWALAMLLIEKGADPNLRDSQGELALHSI</sequence>
<organism evidence="7 8">
    <name type="scientific">Neurospora hispaniola</name>
    <dbReference type="NCBI Taxonomy" id="588809"/>
    <lineage>
        <taxon>Eukaryota</taxon>
        <taxon>Fungi</taxon>
        <taxon>Dikarya</taxon>
        <taxon>Ascomycota</taxon>
        <taxon>Pezizomycotina</taxon>
        <taxon>Sordariomycetes</taxon>
        <taxon>Sordariomycetidae</taxon>
        <taxon>Sordariales</taxon>
        <taxon>Sordariaceae</taxon>
        <taxon>Neurospora</taxon>
    </lineage>
</organism>
<dbReference type="PROSITE" id="PS50297">
    <property type="entry name" value="ANK_REP_REGION"/>
    <property type="match status" value="4"/>
</dbReference>
<feature type="domain" description="Nephrocystin 3-like N-terminal" evidence="6">
    <location>
        <begin position="419"/>
        <end position="578"/>
    </location>
</feature>
<dbReference type="EMBL" id="JAULSX010000012">
    <property type="protein sequence ID" value="KAK3484934.1"/>
    <property type="molecule type" value="Genomic_DNA"/>
</dbReference>
<dbReference type="SMART" id="SM00248">
    <property type="entry name" value="ANK"/>
    <property type="match status" value="5"/>
</dbReference>
<evidence type="ECO:0000259" key="3">
    <source>
        <dbReference type="Pfam" id="PF17100"/>
    </source>
</evidence>
<dbReference type="Pfam" id="PF13857">
    <property type="entry name" value="Ank_5"/>
    <property type="match status" value="2"/>
</dbReference>